<dbReference type="STRING" id="52838.A0A4V4H9G2"/>
<comment type="caution">
    <text evidence="5">The sequence shown here is derived from an EMBL/GenBank/DDBJ whole genome shotgun (WGS) entry which is preliminary data.</text>
</comment>
<evidence type="ECO:0000256" key="3">
    <source>
        <dbReference type="ARBA" id="ARBA00022946"/>
    </source>
</evidence>
<sequence length="875" mass="99250">MKRSPYFSLFSKALAFIPRRRSADAVHFLASHSYSAASGAPQSILMADYLVSSCGFDPDRAARASKLLGRIESRHQPDSVLGFFKSYGFDNTQVKKVISANPRWLLLDVEKTLAPKFRALQDLGFSCSDITHIVRSNNHVISHKLQNVLSKIQFWQGTLGSNDLLMKLCKRNRWFLGYSIEKRIQPNIEILRDCGITDQKLSMILRQFPLLITRNAETLKALISRVEGLGVARTSGMFIHTLKVLHMISKKNFKAHLEFFKGFGWSEDDFLAAFRKAPTLVGFSLKSLQRKMEFFVNEAGCAPSYLALRPEKKFVEKFVNCYKEYPELIELQANSMWSLRPERPSSMQLPNVLSIKTARDWCSEEMMVKKVICADPRLLLRDVEKTLAPKFRALQDLGFSCSDITHLVRSNNHVISQKSQTIVSKIQLWQGLLGSNDFFVKLCKSNREGTYKKKKKKKKKSMTLMNRSPYVSLLSNALAFVPYCRPADAALFLATHSYSAASGAPQSSLMAEYLVSSCGFDPDQAAKASKLLGRVESRHQPDCVLGLFKSYGFDNTQVKKVISANPRLLLRDVEKTLAPKFRALQDLGFSCSDITHLVRSNHHVISHKSQTILSKIQLWQGLLGSNDFLVNLCKKNKRFLGYSIEKRIQPNIEILRDCGITDQKLSMILRQYPLLITRNAENLKALISRVEGLGVPRTSGMFLLILSVLQSVSEKNFKAHLEFFKGFGWSEDDFLAAFRKNPTFVRFSLKSLQRKMEFLVNEAGCAPSYLALRPEILLFSLEKRLMPRHQIVTGLKSRGVCISNLNISTYVKYPEKKFVEKFINCYKEMTFYRSLPLESVQKNANEGTSGQFPPDAATPPSLGFGEEKEQTKKEE</sequence>
<keyword evidence="6" id="KW-1185">Reference proteome</keyword>
<dbReference type="AlphaFoldDB" id="A0A4V4H9G2"/>
<keyword evidence="2" id="KW-0804">Transcription</keyword>
<dbReference type="GO" id="GO:0003676">
    <property type="term" value="F:nucleic acid binding"/>
    <property type="evidence" value="ECO:0007669"/>
    <property type="project" value="InterPro"/>
</dbReference>
<keyword evidence="3" id="KW-0809">Transit peptide</keyword>
<evidence type="ECO:0000256" key="4">
    <source>
        <dbReference type="SAM" id="MobiDB-lite"/>
    </source>
</evidence>
<dbReference type="InterPro" id="IPR003690">
    <property type="entry name" value="MTERF"/>
</dbReference>
<name>A0A4V4H9G2_MUSBA</name>
<dbReference type="GO" id="GO:0006353">
    <property type="term" value="P:DNA-templated transcription termination"/>
    <property type="evidence" value="ECO:0007669"/>
    <property type="project" value="UniProtKB-KW"/>
</dbReference>
<proteinExistence type="inferred from homology"/>
<dbReference type="PANTHER" id="PTHR13068:SF236">
    <property type="entry name" value="OS02G0749800 PROTEIN"/>
    <property type="match status" value="1"/>
</dbReference>
<dbReference type="EMBL" id="PYDT01000001">
    <property type="protein sequence ID" value="THU71475.1"/>
    <property type="molecule type" value="Genomic_DNA"/>
</dbReference>
<dbReference type="FunFam" id="1.25.70.10:FF:000001">
    <property type="entry name" value="Mitochondrial transcription termination factor-like"/>
    <property type="match status" value="2"/>
</dbReference>
<dbReference type="PANTHER" id="PTHR13068">
    <property type="entry name" value="CGI-12 PROTEIN-RELATED"/>
    <property type="match status" value="1"/>
</dbReference>
<keyword evidence="2" id="KW-0806">Transcription termination</keyword>
<protein>
    <submittedName>
        <fullName evidence="5">Uncharacterized protein</fullName>
    </submittedName>
</protein>
<keyword evidence="2" id="KW-0805">Transcription regulation</keyword>
<gene>
    <name evidence="5" type="ORF">C4D60_Mb04t01820</name>
</gene>
<dbReference type="SMART" id="SM00733">
    <property type="entry name" value="Mterf"/>
    <property type="match status" value="14"/>
</dbReference>
<feature type="compositionally biased region" description="Basic and acidic residues" evidence="4">
    <location>
        <begin position="865"/>
        <end position="875"/>
    </location>
</feature>
<dbReference type="Proteomes" id="UP000317650">
    <property type="component" value="Chromosome 4"/>
</dbReference>
<dbReference type="Gene3D" id="1.25.70.10">
    <property type="entry name" value="Transcription termination factor 3, mitochondrial"/>
    <property type="match status" value="4"/>
</dbReference>
<accession>A0A4V4H9G2</accession>
<dbReference type="Pfam" id="PF02536">
    <property type="entry name" value="mTERF"/>
    <property type="match status" value="3"/>
</dbReference>
<feature type="region of interest" description="Disordered" evidence="4">
    <location>
        <begin position="843"/>
        <end position="875"/>
    </location>
</feature>
<evidence type="ECO:0000256" key="1">
    <source>
        <dbReference type="ARBA" id="ARBA00007692"/>
    </source>
</evidence>
<evidence type="ECO:0000313" key="6">
    <source>
        <dbReference type="Proteomes" id="UP000317650"/>
    </source>
</evidence>
<dbReference type="InterPro" id="IPR038538">
    <property type="entry name" value="MTERF_sf"/>
</dbReference>
<reference evidence="5 6" key="1">
    <citation type="journal article" date="2019" name="Nat. Plants">
        <title>Genome sequencing of Musa balbisiana reveals subgenome evolution and function divergence in polyploid bananas.</title>
        <authorList>
            <person name="Yao X."/>
        </authorList>
    </citation>
    <scope>NUCLEOTIDE SEQUENCE [LARGE SCALE GENOMIC DNA]</scope>
    <source>
        <strain evidence="6">cv. DH-PKW</strain>
        <tissue evidence="5">Leaves</tissue>
    </source>
</reference>
<evidence type="ECO:0000256" key="2">
    <source>
        <dbReference type="ARBA" id="ARBA00022472"/>
    </source>
</evidence>
<evidence type="ECO:0000313" key="5">
    <source>
        <dbReference type="EMBL" id="THU71475.1"/>
    </source>
</evidence>
<comment type="similarity">
    <text evidence="1">Belongs to the mTERF family.</text>
</comment>
<organism evidence="5 6">
    <name type="scientific">Musa balbisiana</name>
    <name type="common">Banana</name>
    <dbReference type="NCBI Taxonomy" id="52838"/>
    <lineage>
        <taxon>Eukaryota</taxon>
        <taxon>Viridiplantae</taxon>
        <taxon>Streptophyta</taxon>
        <taxon>Embryophyta</taxon>
        <taxon>Tracheophyta</taxon>
        <taxon>Spermatophyta</taxon>
        <taxon>Magnoliopsida</taxon>
        <taxon>Liliopsida</taxon>
        <taxon>Zingiberales</taxon>
        <taxon>Musaceae</taxon>
        <taxon>Musa</taxon>
    </lineage>
</organism>